<dbReference type="EMBL" id="MW182913">
    <property type="protein sequence ID" value="QTE03601.1"/>
    <property type="molecule type" value="Genomic_DNA"/>
</dbReference>
<protein>
    <submittedName>
        <fullName evidence="1">Replication-associated protein</fullName>
    </submittedName>
</protein>
<evidence type="ECO:0000313" key="1">
    <source>
        <dbReference type="EMBL" id="QTE03601.1"/>
    </source>
</evidence>
<reference evidence="1" key="1">
    <citation type="submission" date="2020-10" db="EMBL/GenBank/DDBJ databases">
        <title>CRESS DNA virus dark matter in the feces of wild birds.</title>
        <authorList>
            <person name="Yang S."/>
            <person name="Zhang W."/>
        </authorList>
    </citation>
    <scope>NUCLEOTIDE SEQUENCE</scope>
    <source>
        <strain evidence="1">Rbu21gen6</strain>
    </source>
</reference>
<sequence length="267" mass="29864">MDSSLTLSVADWIPGQLATILDDLELSVSLDEKITAMEEFISMLSSCSNGGLSHEMSVFSMWRDATQMLSVATAHRRRVTRMRQRMATWLQAGSSAQQTDLQYLRLARNGLELSWLSLEKSFLLLSRNWTLGHFAVHSDLFELTPTGNTDPLWIRTAVPTVYLSARTRFQNLTTGYNEIWRDLSLVSSPRPCGAGYILGLGCLGRSVACSTGRCRGTLRVPTTPNISPVPVIGGRRLCRIRRYAGWLRIFSRIQVLVGCTGTILRHR</sequence>
<name>A0A8A4XBL2_9VIRU</name>
<organism evidence="1">
    <name type="scientific">Emberiza rustica Genomoviridae sp</name>
    <dbReference type="NCBI Taxonomy" id="2814949"/>
    <lineage>
        <taxon>Viruses</taxon>
        <taxon>Monodnaviria</taxon>
        <taxon>Shotokuvirae</taxon>
        <taxon>Cressdnaviricota</taxon>
        <taxon>Repensiviricetes</taxon>
        <taxon>Geplafuvirales</taxon>
        <taxon>Genomoviridae</taxon>
    </lineage>
</organism>
<accession>A0A8A4XBL2</accession>
<proteinExistence type="predicted"/>